<gene>
    <name evidence="1" type="ORF">EIY87_00070</name>
</gene>
<dbReference type="SUPFAM" id="SSF55729">
    <property type="entry name" value="Acyl-CoA N-acyltransferases (Nat)"/>
    <property type="match status" value="1"/>
</dbReference>
<dbReference type="InterPro" id="IPR016181">
    <property type="entry name" value="Acyl_CoA_acyltransferase"/>
</dbReference>
<accession>A0A3R9E599</accession>
<evidence type="ECO:0008006" key="3">
    <source>
        <dbReference type="Google" id="ProtNLM"/>
    </source>
</evidence>
<dbReference type="EMBL" id="RSEC01000002">
    <property type="protein sequence ID" value="RSD26420.1"/>
    <property type="molecule type" value="Genomic_DNA"/>
</dbReference>
<dbReference type="OrthoDB" id="3687558at2"/>
<evidence type="ECO:0000313" key="2">
    <source>
        <dbReference type="Proteomes" id="UP000267081"/>
    </source>
</evidence>
<sequence length="149" mass="16633">MADDAGEGTPISLEDVLHHGQLPVEPGGTDLGDGVRLSPGHSHVENAQVTAFEHKIYRDDVHIGSVDYDACHACRCVMLGEIGLVDNEQRRGIGTRVLAQLRTELPSYRWFITPEKTSSRPFWARIRATYPGEYLLGAREHLGCWHLLF</sequence>
<protein>
    <recommendedName>
        <fullName evidence="3">N-acetyltransferase</fullName>
    </recommendedName>
</protein>
<evidence type="ECO:0000313" key="1">
    <source>
        <dbReference type="EMBL" id="RSD26420.1"/>
    </source>
</evidence>
<dbReference type="AlphaFoldDB" id="A0A3R9E599"/>
<organism evidence="1 2">
    <name type="scientific">Amycolatopsis eburnea</name>
    <dbReference type="NCBI Taxonomy" id="2267691"/>
    <lineage>
        <taxon>Bacteria</taxon>
        <taxon>Bacillati</taxon>
        <taxon>Actinomycetota</taxon>
        <taxon>Actinomycetes</taxon>
        <taxon>Pseudonocardiales</taxon>
        <taxon>Pseudonocardiaceae</taxon>
        <taxon>Amycolatopsis</taxon>
    </lineage>
</organism>
<proteinExistence type="predicted"/>
<comment type="caution">
    <text evidence="1">The sequence shown here is derived from an EMBL/GenBank/DDBJ whole genome shotgun (WGS) entry which is preliminary data.</text>
</comment>
<dbReference type="RefSeq" id="WP_125305552.1">
    <property type="nucleotide sequence ID" value="NZ_RSEC01000002.1"/>
</dbReference>
<reference evidence="1 2" key="1">
    <citation type="submission" date="2018-12" db="EMBL/GenBank/DDBJ databases">
        <title>Amycolatopsis eburnea sp. nov. actinomycete associate with arbuscular mycorrhiza fungal spore.</title>
        <authorList>
            <person name="Lumyong S."/>
            <person name="Chaiya L."/>
        </authorList>
    </citation>
    <scope>NUCLEOTIDE SEQUENCE [LARGE SCALE GENOMIC DNA]</scope>
    <source>
        <strain evidence="1 2">GLM-1</strain>
    </source>
</reference>
<keyword evidence="2" id="KW-1185">Reference proteome</keyword>
<name>A0A3R9E599_9PSEU</name>
<dbReference type="Proteomes" id="UP000267081">
    <property type="component" value="Unassembled WGS sequence"/>
</dbReference>